<feature type="chain" id="PRO_5001680612" evidence="1">
    <location>
        <begin position="36"/>
        <end position="502"/>
    </location>
</feature>
<accession>A0A072NE42</accession>
<gene>
    <name evidence="2" type="ORF">M670_05018</name>
</gene>
<sequence>MSKQPTMKKVLNVMTTAALVGGVVAPIVAPISADAANTTNLVDKVLHVDNDYKSGDTASNHIIIKEDDVQFDGTTDTFRLTLPSGVKWVKEKYTGQIGSTDAKFEVVQVTDQDLELKVAGDWSKAMDASVQVPMFFEVDGAEGELKVSVDAKGSTLTSGQYTFAVVSAGKTATTVSEVKTISDGDEIGTIRIDELALKSMEQGKVTLTLPAKFKWATQPTVTIGNKTVNADAITLNDNKLTIPVGDGVLSTEKLNTIYISGLKIDADKDAAYGDIEVQVSGDGITDQDIIVAKYADYSSEVSVKDEVPTVLAGRNNTDTKDLKTAEILIKEEVAGSWLSNRDVQIEFPSWVKVVGYEISGVKGFAAGAEDALKAKFNTEIKGDSNEIELNNLPGQAAGKTREFKVKFYVSTKADAAGDITAKFSGKAGIDGEVVVAKAVAPVNVDIAKANVKTGIKNQAIGNVTLTEAAKGALVKDGKVELRLTDGVKFSEKPTVKVVEGNL</sequence>
<protein>
    <submittedName>
        <fullName evidence="2">Uncharacterized protein</fullName>
    </submittedName>
</protein>
<dbReference type="Proteomes" id="UP000027936">
    <property type="component" value="Unassembled WGS sequence"/>
</dbReference>
<feature type="signal peptide" evidence="1">
    <location>
        <begin position="1"/>
        <end position="35"/>
    </location>
</feature>
<dbReference type="AlphaFoldDB" id="A0A072NE42"/>
<dbReference type="EMBL" id="JJRY01000051">
    <property type="protein sequence ID" value="KEF35821.1"/>
    <property type="molecule type" value="Genomic_DNA"/>
</dbReference>
<evidence type="ECO:0000256" key="1">
    <source>
        <dbReference type="SAM" id="SignalP"/>
    </source>
</evidence>
<proteinExistence type="predicted"/>
<reference evidence="2 3" key="1">
    <citation type="submission" date="2014-04" db="EMBL/GenBank/DDBJ databases">
        <title>Draft genome sequence of Bacillus azotoformans MEV2011, a (co-) denitrifying strain unable to grow in the presence of oxygen.</title>
        <authorList>
            <person name="Nielsen M."/>
            <person name="Schreiber L."/>
            <person name="Finster K."/>
            <person name="Schramm A."/>
        </authorList>
    </citation>
    <scope>NUCLEOTIDE SEQUENCE [LARGE SCALE GENOMIC DNA]</scope>
    <source>
        <strain evidence="2 3">MEV2011</strain>
    </source>
</reference>
<organism evidence="2 3">
    <name type="scientific">Schinkia azotoformans MEV2011</name>
    <dbReference type="NCBI Taxonomy" id="1348973"/>
    <lineage>
        <taxon>Bacteria</taxon>
        <taxon>Bacillati</taxon>
        <taxon>Bacillota</taxon>
        <taxon>Bacilli</taxon>
        <taxon>Bacillales</taxon>
        <taxon>Bacillaceae</taxon>
        <taxon>Calidifontibacillus/Schinkia group</taxon>
        <taxon>Schinkia</taxon>
    </lineage>
</organism>
<evidence type="ECO:0000313" key="3">
    <source>
        <dbReference type="Proteomes" id="UP000027936"/>
    </source>
</evidence>
<keyword evidence="1" id="KW-0732">Signal</keyword>
<comment type="caution">
    <text evidence="2">The sequence shown here is derived from an EMBL/GenBank/DDBJ whole genome shotgun (WGS) entry which is preliminary data.</text>
</comment>
<name>A0A072NE42_SCHAZ</name>
<evidence type="ECO:0000313" key="2">
    <source>
        <dbReference type="EMBL" id="KEF35821.1"/>
    </source>
</evidence>
<feature type="non-terminal residue" evidence="2">
    <location>
        <position position="502"/>
    </location>
</feature>